<accession>E6W650</accession>
<gene>
    <name evidence="1" type="ordered locus">Selin_0232</name>
</gene>
<dbReference type="HOGENOM" id="CLU_2422127_0_0_0"/>
<protein>
    <submittedName>
        <fullName evidence="1">Uncharacterized protein</fullName>
    </submittedName>
</protein>
<dbReference type="InParanoid" id="E6W650"/>
<organism evidence="1 2">
    <name type="scientific">Desulfurispirillum indicum (strain ATCC BAA-1389 / DSM 22839 / S5)</name>
    <dbReference type="NCBI Taxonomy" id="653733"/>
    <lineage>
        <taxon>Bacteria</taxon>
        <taxon>Pseudomonadati</taxon>
        <taxon>Chrysiogenota</taxon>
        <taxon>Chrysiogenia</taxon>
        <taxon>Chrysiogenales</taxon>
        <taxon>Chrysiogenaceae</taxon>
        <taxon>Desulfurispirillum</taxon>
    </lineage>
</organism>
<dbReference type="KEGG" id="din:Selin_0232"/>
<evidence type="ECO:0000313" key="2">
    <source>
        <dbReference type="Proteomes" id="UP000002572"/>
    </source>
</evidence>
<dbReference type="Proteomes" id="UP000002572">
    <property type="component" value="Chromosome"/>
</dbReference>
<keyword evidence="2" id="KW-1185">Reference proteome</keyword>
<name>E6W650_DESIS</name>
<dbReference type="STRING" id="653733.Selin_0232"/>
<evidence type="ECO:0000313" key="1">
    <source>
        <dbReference type="EMBL" id="ADU64989.1"/>
    </source>
</evidence>
<reference evidence="1 2" key="1">
    <citation type="submission" date="2010-12" db="EMBL/GenBank/DDBJ databases">
        <title>Complete sequence of Desulfurispirillum indicum S5.</title>
        <authorList>
            <consortium name="US DOE Joint Genome Institute"/>
            <person name="Lucas S."/>
            <person name="Copeland A."/>
            <person name="Lapidus A."/>
            <person name="Cheng J.-F."/>
            <person name="Goodwin L."/>
            <person name="Pitluck S."/>
            <person name="Chertkov O."/>
            <person name="Held B."/>
            <person name="Detter J.C."/>
            <person name="Han C."/>
            <person name="Tapia R."/>
            <person name="Land M."/>
            <person name="Hauser L."/>
            <person name="Kyrpides N."/>
            <person name="Ivanova N."/>
            <person name="Mikhailova N."/>
            <person name="Haggblom M."/>
            <person name="Rauschenbach I."/>
            <person name="Bini E."/>
            <person name="Woyke T."/>
        </authorList>
    </citation>
    <scope>NUCLEOTIDE SEQUENCE [LARGE SCALE GENOMIC DNA]</scope>
    <source>
        <strain evidence="2">ATCC BAA-1389 / DSM 22839 / S5</strain>
    </source>
</reference>
<dbReference type="EMBL" id="CP002432">
    <property type="protein sequence ID" value="ADU64989.1"/>
    <property type="molecule type" value="Genomic_DNA"/>
</dbReference>
<dbReference type="AlphaFoldDB" id="E6W650"/>
<proteinExistence type="predicted"/>
<sequence>MCKKLGVSKRKCIFFAQLIELQLVYIVQETFINSIQPFNGSNIITFLNPQWPWLNNVRLIKRLHSSISRNFIFSYLLQEMYYIFHFSCMFT</sequence>